<name>D2NPS5_ROTMD</name>
<dbReference type="InterPro" id="IPR007138">
    <property type="entry name" value="ABM_dom"/>
</dbReference>
<gene>
    <name evidence="2" type="ordered locus">RMDY18_18110</name>
</gene>
<accession>D2NPS5</accession>
<dbReference type="KEGG" id="rmu:RMDY18_18110"/>
<dbReference type="HOGENOM" id="CLU_131496_11_0_11"/>
<evidence type="ECO:0000259" key="1">
    <source>
        <dbReference type="PROSITE" id="PS51725"/>
    </source>
</evidence>
<dbReference type="eggNOG" id="COG1359">
    <property type="taxonomic scope" value="Bacteria"/>
</dbReference>
<organism evidence="2 3">
    <name type="scientific">Rothia mucilaginosa (strain DY-18)</name>
    <name type="common">Stomatococcus mucilaginosus</name>
    <dbReference type="NCBI Taxonomy" id="680646"/>
    <lineage>
        <taxon>Bacteria</taxon>
        <taxon>Bacillati</taxon>
        <taxon>Actinomycetota</taxon>
        <taxon>Actinomycetes</taxon>
        <taxon>Micrococcales</taxon>
        <taxon>Micrococcaceae</taxon>
        <taxon>Rothia</taxon>
    </lineage>
</organism>
<protein>
    <submittedName>
        <fullName evidence="2">Uncharacterized conserved protein</fullName>
    </submittedName>
</protein>
<dbReference type="PANTHER" id="PTHR33336">
    <property type="entry name" value="QUINOL MONOOXYGENASE YGIN-RELATED"/>
    <property type="match status" value="1"/>
</dbReference>
<sequence>MYGKRVIYDAATAAPPHKESPMIGVYAGVSVKPEHVEEFLKTIEPLVTASRQDEGNVSYDFGAVSDTDFAFIERWESQELLEKHMGTEHFQKAVAAWEPLLSSELDVRIVNFR</sequence>
<dbReference type="PROSITE" id="PS51725">
    <property type="entry name" value="ABM"/>
    <property type="match status" value="1"/>
</dbReference>
<evidence type="ECO:0000313" key="3">
    <source>
        <dbReference type="Proteomes" id="UP000001883"/>
    </source>
</evidence>
<dbReference type="STRING" id="680646.RMDY18_18110"/>
<dbReference type="Gene3D" id="3.30.70.100">
    <property type="match status" value="1"/>
</dbReference>
<dbReference type="Proteomes" id="UP000001883">
    <property type="component" value="Chromosome"/>
</dbReference>
<reference evidence="2 3" key="2">
    <citation type="journal article" date="2010" name="J Osaka Dent Univ">
        <title>Isolation and identification of Rothia mucilaginosa from persistent apical periodontitis lesions.</title>
        <authorList>
            <person name="Yamane K."/>
            <person name="Yoshida M."/>
            <person name="Fujihira T."/>
            <person name="Baba T."/>
            <person name="Tsuji N."/>
            <person name="Hayashi H."/>
            <person name="Sugimori C."/>
            <person name="Yamanaka T."/>
            <person name="Mashimo C."/>
            <person name="Nambu T."/>
            <person name="Kawai H."/>
            <person name="Fukushima H."/>
        </authorList>
    </citation>
    <scope>NUCLEOTIDE SEQUENCE [LARGE SCALE GENOMIC DNA]</scope>
    <source>
        <strain evidence="2 3">DY-18</strain>
    </source>
</reference>
<dbReference type="Pfam" id="PF03992">
    <property type="entry name" value="ABM"/>
    <property type="match status" value="1"/>
</dbReference>
<dbReference type="SUPFAM" id="SSF54909">
    <property type="entry name" value="Dimeric alpha+beta barrel"/>
    <property type="match status" value="1"/>
</dbReference>
<feature type="domain" description="ABM" evidence="1">
    <location>
        <begin position="23"/>
        <end position="110"/>
    </location>
</feature>
<dbReference type="PANTHER" id="PTHR33336:SF15">
    <property type="entry name" value="ABM DOMAIN-CONTAINING PROTEIN"/>
    <property type="match status" value="1"/>
</dbReference>
<dbReference type="EMBL" id="AP011540">
    <property type="protein sequence ID" value="BAI65643.1"/>
    <property type="molecule type" value="Genomic_DNA"/>
</dbReference>
<keyword evidence="3" id="KW-1185">Reference proteome</keyword>
<dbReference type="GO" id="GO:0003824">
    <property type="term" value="F:catalytic activity"/>
    <property type="evidence" value="ECO:0007669"/>
    <property type="project" value="TreeGrafter"/>
</dbReference>
<reference evidence="3" key="1">
    <citation type="submission" date="2009-07" db="EMBL/GenBank/DDBJ databases">
        <title>Complete genome sequence of Rothia mucilaginosa DJ.</title>
        <authorList>
            <person name="Yamane K."/>
            <person name="Nambu T."/>
            <person name="Mashimo C."/>
            <person name="Sugimori C."/>
            <person name="Yamanaka T."/>
            <person name="Leung K."/>
            <person name="Fukushima H."/>
        </authorList>
    </citation>
    <scope>NUCLEOTIDE SEQUENCE [LARGE SCALE GENOMIC DNA]</scope>
    <source>
        <strain evidence="3">DY-18</strain>
    </source>
</reference>
<proteinExistence type="predicted"/>
<dbReference type="InterPro" id="IPR050744">
    <property type="entry name" value="AI-2_Isomerase_LsrG"/>
</dbReference>
<reference evidence="2 3" key="3">
    <citation type="journal article" date="2010" name="Sequencing">
        <title>Complete Genome Sequence of Rothia mucilaginosa DY-18: A Clinical Isolate with Dense Meshwork-Like Structures from a Persistent Apical Periodontitis Lesion.</title>
        <authorList>
            <person name="Yamane K."/>
            <person name="Nambu T."/>
            <person name="Yamanaka T."/>
            <person name="Mashimo C."/>
            <person name="Sugimori C."/>
            <person name="Leung K.-P."/>
            <person name="Fukushima H."/>
        </authorList>
    </citation>
    <scope>NUCLEOTIDE SEQUENCE [LARGE SCALE GENOMIC DNA]</scope>
    <source>
        <strain evidence="2 3">DY-18</strain>
    </source>
</reference>
<dbReference type="InterPro" id="IPR011008">
    <property type="entry name" value="Dimeric_a/b-barrel"/>
</dbReference>
<evidence type="ECO:0000313" key="2">
    <source>
        <dbReference type="EMBL" id="BAI65643.1"/>
    </source>
</evidence>
<dbReference type="AlphaFoldDB" id="D2NPS5"/>